<dbReference type="Proteomes" id="UP001381693">
    <property type="component" value="Unassembled WGS sequence"/>
</dbReference>
<feature type="compositionally biased region" description="Polar residues" evidence="10">
    <location>
        <begin position="108"/>
        <end position="119"/>
    </location>
</feature>
<feature type="compositionally biased region" description="Polar residues" evidence="10">
    <location>
        <begin position="415"/>
        <end position="427"/>
    </location>
</feature>
<keyword evidence="3" id="KW-0863">Zinc-finger</keyword>
<evidence type="ECO:0000256" key="2">
    <source>
        <dbReference type="ARBA" id="ARBA00022723"/>
    </source>
</evidence>
<dbReference type="GO" id="GO:0005634">
    <property type="term" value="C:nucleus"/>
    <property type="evidence" value="ECO:0007669"/>
    <property type="project" value="UniProtKB-SubCell"/>
</dbReference>
<feature type="region of interest" description="Disordered" evidence="10">
    <location>
        <begin position="1"/>
        <end position="166"/>
    </location>
</feature>
<accession>A0AAN9AED9</accession>
<feature type="domain" description="Nuclear receptor" evidence="11">
    <location>
        <begin position="489"/>
        <end position="564"/>
    </location>
</feature>
<feature type="compositionally biased region" description="Basic and acidic residues" evidence="10">
    <location>
        <begin position="83"/>
        <end position="101"/>
    </location>
</feature>
<feature type="domain" description="NR LBD" evidence="12">
    <location>
        <begin position="682"/>
        <end position="793"/>
    </location>
</feature>
<keyword evidence="4" id="KW-0862">Zinc</keyword>
<sequence length="793" mass="84770">MSLFQDLKLKRRKVDSRCSSDGESLAESSSCSPDSGSSGGEASSCSPVQPQASYLPPESPRASPHLHPHIERSSPDSAGNEFNEVKSSREYEQEDPQDPHVFDGGGTQPVSSSAVSTISHAPVIMHDIRTCDESDMPEKMSTTPPPPDTSNHASEGSSVSTCTPLPPPLVSLGPSLNSLSTMPPTPYTLAVSMAGLAPGIVSSPIGLRCGAPVSTTPPYWGGGGGVISGGNRVNGVRPELISGGVVHSPPAPVTPSAAPADSSRAGYSPRLRTPTVIMGEAGGVKTMFWTPNDTLTPVSQAPREVLSCPSVPASTGYGADTSDAVRASVDGLLSLGQDRRGSPSQLSPSSSLSLSPATRSPLTPSARSPHGNAMSRSPYTVPPSSPGYQVVRGLGSPHSAQGDLNLIQGSPYVHSPTSMESSRHSSAPLNMERLWAGDRSQLPQTQPDSPAALNLSTVGMWGARANGIDTGVSLQAQPSHTEEDEDDQPMICMICEDRATGLHYGIITCEGCKGFFKRTVQNKRVYTCVADGDCEITKAQRNRCQFCRFQKCLRQGMVLAAVREDRMPGGRNSGAVYNLYKVKYKKKNKKNGQIKQGNTSDKKMNLDPLMMPGTTSLSNSPIPMPISSGLTSPPVTSPIPSSLNSGHILKAALTNPSEVAHFRQRLDNTVTSSRERSLPYPLAEAMIRMLIDCDDFEDIATLKNLDDLLDHKSDLSTKLCQLGDSISIKLVQWTKRLPFYQELPVEVHTRLLTHKWHELLVLTTSAYQAIYGLQKLGSRSSDGTEAEFHQEVR</sequence>
<keyword evidence="7" id="KW-0804">Transcription</keyword>
<keyword evidence="2" id="KW-0479">Metal-binding</keyword>
<evidence type="ECO:0000256" key="6">
    <source>
        <dbReference type="ARBA" id="ARBA00023125"/>
    </source>
</evidence>
<dbReference type="InterPro" id="IPR013088">
    <property type="entry name" value="Znf_NHR/GATA"/>
</dbReference>
<dbReference type="AlphaFoldDB" id="A0AAN9AED9"/>
<dbReference type="SMART" id="SM00399">
    <property type="entry name" value="ZnF_C4"/>
    <property type="match status" value="1"/>
</dbReference>
<dbReference type="FunFam" id="3.30.50.10:FF:000006">
    <property type="entry name" value="Nuclear receptor subfamily 5 group A member"/>
    <property type="match status" value="1"/>
</dbReference>
<organism evidence="13 14">
    <name type="scientific">Halocaridina rubra</name>
    <name type="common">Hawaiian red shrimp</name>
    <dbReference type="NCBI Taxonomy" id="373956"/>
    <lineage>
        <taxon>Eukaryota</taxon>
        <taxon>Metazoa</taxon>
        <taxon>Ecdysozoa</taxon>
        <taxon>Arthropoda</taxon>
        <taxon>Crustacea</taxon>
        <taxon>Multicrustacea</taxon>
        <taxon>Malacostraca</taxon>
        <taxon>Eumalacostraca</taxon>
        <taxon>Eucarida</taxon>
        <taxon>Decapoda</taxon>
        <taxon>Pleocyemata</taxon>
        <taxon>Caridea</taxon>
        <taxon>Atyoidea</taxon>
        <taxon>Atyidae</taxon>
        <taxon>Halocaridina</taxon>
    </lineage>
</organism>
<feature type="region of interest" description="Disordered" evidence="10">
    <location>
        <begin position="245"/>
        <end position="269"/>
    </location>
</feature>
<protein>
    <recommendedName>
        <fullName evidence="15">Hormone receptor 4</fullName>
    </recommendedName>
</protein>
<dbReference type="EMBL" id="JAXCGZ010003283">
    <property type="protein sequence ID" value="KAK7083365.1"/>
    <property type="molecule type" value="Genomic_DNA"/>
</dbReference>
<evidence type="ECO:0000313" key="14">
    <source>
        <dbReference type="Proteomes" id="UP001381693"/>
    </source>
</evidence>
<dbReference type="InterPro" id="IPR000536">
    <property type="entry name" value="Nucl_hrmn_rcpt_lig-bd"/>
</dbReference>
<dbReference type="GO" id="GO:0008270">
    <property type="term" value="F:zinc ion binding"/>
    <property type="evidence" value="ECO:0007669"/>
    <property type="project" value="UniProtKB-KW"/>
</dbReference>
<dbReference type="PROSITE" id="PS51843">
    <property type="entry name" value="NR_LBD"/>
    <property type="match status" value="1"/>
</dbReference>
<evidence type="ECO:0000256" key="10">
    <source>
        <dbReference type="SAM" id="MobiDB-lite"/>
    </source>
</evidence>
<comment type="subcellular location">
    <subcellularLocation>
        <location evidence="1">Nucleus</location>
    </subcellularLocation>
</comment>
<name>A0AAN9AED9_HALRR</name>
<keyword evidence="6" id="KW-0238">DNA-binding</keyword>
<dbReference type="PANTHER" id="PTHR48092">
    <property type="entry name" value="KNIRPS-RELATED PROTEIN-RELATED"/>
    <property type="match status" value="1"/>
</dbReference>
<feature type="compositionally biased region" description="Low complexity" evidence="10">
    <location>
        <begin position="342"/>
        <end position="366"/>
    </location>
</feature>
<keyword evidence="5" id="KW-0805">Transcription regulation</keyword>
<evidence type="ECO:0000256" key="8">
    <source>
        <dbReference type="ARBA" id="ARBA00023170"/>
    </source>
</evidence>
<keyword evidence="14" id="KW-1185">Reference proteome</keyword>
<gene>
    <name evidence="13" type="ORF">SK128_021288</name>
</gene>
<dbReference type="InterPro" id="IPR035500">
    <property type="entry name" value="NHR-like_dom_sf"/>
</dbReference>
<dbReference type="CDD" id="cd07168">
    <property type="entry name" value="NR_DBD_DHR4_like"/>
    <property type="match status" value="1"/>
</dbReference>
<evidence type="ECO:0000256" key="1">
    <source>
        <dbReference type="ARBA" id="ARBA00004123"/>
    </source>
</evidence>
<evidence type="ECO:0000256" key="7">
    <source>
        <dbReference type="ARBA" id="ARBA00023163"/>
    </source>
</evidence>
<dbReference type="GO" id="GO:0006357">
    <property type="term" value="P:regulation of transcription by RNA polymerase II"/>
    <property type="evidence" value="ECO:0007669"/>
    <property type="project" value="UniProtKB-ARBA"/>
</dbReference>
<evidence type="ECO:0000256" key="9">
    <source>
        <dbReference type="ARBA" id="ARBA00023242"/>
    </source>
</evidence>
<comment type="caution">
    <text evidence="13">The sequence shown here is derived from an EMBL/GenBank/DDBJ whole genome shotgun (WGS) entry which is preliminary data.</text>
</comment>
<keyword evidence="8" id="KW-0675">Receptor</keyword>
<evidence type="ECO:0000256" key="5">
    <source>
        <dbReference type="ARBA" id="ARBA00023015"/>
    </source>
</evidence>
<evidence type="ECO:0008006" key="15">
    <source>
        <dbReference type="Google" id="ProtNLM"/>
    </source>
</evidence>
<evidence type="ECO:0000256" key="3">
    <source>
        <dbReference type="ARBA" id="ARBA00022771"/>
    </source>
</evidence>
<dbReference type="InterPro" id="IPR050200">
    <property type="entry name" value="Nuclear_hormone_rcpt_NR3"/>
</dbReference>
<dbReference type="GO" id="GO:0043565">
    <property type="term" value="F:sequence-specific DNA binding"/>
    <property type="evidence" value="ECO:0007669"/>
    <property type="project" value="InterPro"/>
</dbReference>
<feature type="compositionally biased region" description="Low complexity" evidence="10">
    <location>
        <begin position="254"/>
        <end position="263"/>
    </location>
</feature>
<evidence type="ECO:0000259" key="12">
    <source>
        <dbReference type="PROSITE" id="PS51843"/>
    </source>
</evidence>
<dbReference type="Gene3D" id="1.10.565.10">
    <property type="entry name" value="Retinoid X Receptor"/>
    <property type="match status" value="1"/>
</dbReference>
<dbReference type="Pfam" id="PF00105">
    <property type="entry name" value="zf-C4"/>
    <property type="match status" value="1"/>
</dbReference>
<proteinExistence type="predicted"/>
<dbReference type="PRINTS" id="PR00047">
    <property type="entry name" value="STROIDFINGER"/>
</dbReference>
<dbReference type="InterPro" id="IPR001628">
    <property type="entry name" value="Znf_hrmn_rcpt"/>
</dbReference>
<reference evidence="13 14" key="1">
    <citation type="submission" date="2023-11" db="EMBL/GenBank/DDBJ databases">
        <title>Halocaridina rubra genome assembly.</title>
        <authorList>
            <person name="Smith C."/>
        </authorList>
    </citation>
    <scope>NUCLEOTIDE SEQUENCE [LARGE SCALE GENOMIC DNA]</scope>
    <source>
        <strain evidence="13">EP-1</strain>
        <tissue evidence="13">Whole</tissue>
    </source>
</reference>
<keyword evidence="9" id="KW-0539">Nucleus</keyword>
<evidence type="ECO:0000259" key="11">
    <source>
        <dbReference type="PROSITE" id="PS51030"/>
    </source>
</evidence>
<evidence type="ECO:0000256" key="4">
    <source>
        <dbReference type="ARBA" id="ARBA00022833"/>
    </source>
</evidence>
<dbReference type="PROSITE" id="PS51030">
    <property type="entry name" value="NUCLEAR_REC_DBD_2"/>
    <property type="match status" value="1"/>
</dbReference>
<feature type="compositionally biased region" description="Basic and acidic residues" evidence="10">
    <location>
        <begin position="126"/>
        <end position="138"/>
    </location>
</feature>
<dbReference type="SUPFAM" id="SSF57716">
    <property type="entry name" value="Glucocorticoid receptor-like (DNA-binding domain)"/>
    <property type="match status" value="1"/>
</dbReference>
<feature type="compositionally biased region" description="Low complexity" evidence="10">
    <location>
        <begin position="21"/>
        <end position="46"/>
    </location>
</feature>
<dbReference type="Gene3D" id="3.30.50.10">
    <property type="entry name" value="Erythroid Transcription Factor GATA-1, subunit A"/>
    <property type="match status" value="1"/>
</dbReference>
<feature type="compositionally biased region" description="Polar residues" evidence="10">
    <location>
        <begin position="149"/>
        <end position="163"/>
    </location>
</feature>
<dbReference type="SUPFAM" id="SSF48508">
    <property type="entry name" value="Nuclear receptor ligand-binding domain"/>
    <property type="match status" value="1"/>
</dbReference>
<dbReference type="PROSITE" id="PS00031">
    <property type="entry name" value="NUCLEAR_REC_DBD_1"/>
    <property type="match status" value="1"/>
</dbReference>
<dbReference type="GO" id="GO:0003700">
    <property type="term" value="F:DNA-binding transcription factor activity"/>
    <property type="evidence" value="ECO:0007669"/>
    <property type="project" value="InterPro"/>
</dbReference>
<evidence type="ECO:0000313" key="13">
    <source>
        <dbReference type="EMBL" id="KAK7083365.1"/>
    </source>
</evidence>
<feature type="region of interest" description="Disordered" evidence="10">
    <location>
        <begin position="334"/>
        <end position="427"/>
    </location>
</feature>